<sequence length="62" mass="7453">MYIPAYMPIPNVAKNRSISAINYERFLSNDQIKQTDFQRYPTEKKLMRTASFPYDKILNTRY</sequence>
<reference evidence="1 2" key="1">
    <citation type="submission" date="2013-11" db="EMBL/GenBank/DDBJ databases">
        <title>Genome sequencing of Stegodyphus mimosarum.</title>
        <authorList>
            <person name="Bechsgaard J."/>
        </authorList>
    </citation>
    <scope>NUCLEOTIDE SEQUENCE [LARGE SCALE GENOMIC DNA]</scope>
</reference>
<dbReference type="AlphaFoldDB" id="A0A087UV34"/>
<organism evidence="1 2">
    <name type="scientific">Stegodyphus mimosarum</name>
    <name type="common">African social velvet spider</name>
    <dbReference type="NCBI Taxonomy" id="407821"/>
    <lineage>
        <taxon>Eukaryota</taxon>
        <taxon>Metazoa</taxon>
        <taxon>Ecdysozoa</taxon>
        <taxon>Arthropoda</taxon>
        <taxon>Chelicerata</taxon>
        <taxon>Arachnida</taxon>
        <taxon>Araneae</taxon>
        <taxon>Araneomorphae</taxon>
        <taxon>Entelegynae</taxon>
        <taxon>Eresoidea</taxon>
        <taxon>Eresidae</taxon>
        <taxon>Stegodyphus</taxon>
    </lineage>
</organism>
<evidence type="ECO:0000313" key="1">
    <source>
        <dbReference type="EMBL" id="KFM81223.1"/>
    </source>
</evidence>
<keyword evidence="2" id="KW-1185">Reference proteome</keyword>
<evidence type="ECO:0000313" key="2">
    <source>
        <dbReference type="Proteomes" id="UP000054359"/>
    </source>
</evidence>
<feature type="non-terminal residue" evidence="1">
    <location>
        <position position="62"/>
    </location>
</feature>
<proteinExistence type="predicted"/>
<accession>A0A087UV34</accession>
<gene>
    <name evidence="1" type="ORF">X975_02890</name>
</gene>
<dbReference type="EMBL" id="KK121792">
    <property type="protein sequence ID" value="KFM81223.1"/>
    <property type="molecule type" value="Genomic_DNA"/>
</dbReference>
<name>A0A087UV34_STEMI</name>
<protein>
    <submittedName>
        <fullName evidence="1">Uncharacterized protein</fullName>
    </submittedName>
</protein>
<dbReference type="Proteomes" id="UP000054359">
    <property type="component" value="Unassembled WGS sequence"/>
</dbReference>